<feature type="domain" description="UspA" evidence="2">
    <location>
        <begin position="1"/>
        <end position="155"/>
    </location>
</feature>
<dbReference type="EMBL" id="NRRE01000022">
    <property type="protein sequence ID" value="MBK1697175.1"/>
    <property type="molecule type" value="Genomic_DNA"/>
</dbReference>
<reference evidence="3" key="2">
    <citation type="journal article" date="2020" name="Microorganisms">
        <title>Osmotic Adaptation and Compatible Solute Biosynthesis of Phototrophic Bacteria as Revealed from Genome Analyses.</title>
        <authorList>
            <person name="Imhoff J.F."/>
            <person name="Rahn T."/>
            <person name="Kunzel S."/>
            <person name="Keller A."/>
            <person name="Neulinger S.C."/>
        </authorList>
    </citation>
    <scope>NUCLEOTIDE SEQUENCE</scope>
    <source>
        <strain evidence="3">DSM 9154</strain>
    </source>
</reference>
<evidence type="ECO:0000259" key="2">
    <source>
        <dbReference type="Pfam" id="PF00582"/>
    </source>
</evidence>
<dbReference type="Gene3D" id="3.40.50.12370">
    <property type="match status" value="1"/>
</dbReference>
<accession>A0A934QIH0</accession>
<protein>
    <submittedName>
        <fullName evidence="3">Universal stress protein</fullName>
    </submittedName>
</protein>
<dbReference type="CDD" id="cd00293">
    <property type="entry name" value="USP-like"/>
    <property type="match status" value="2"/>
</dbReference>
<comment type="caution">
    <text evidence="3">The sequence shown here is derived from an EMBL/GenBank/DDBJ whole genome shotgun (WGS) entry which is preliminary data.</text>
</comment>
<keyword evidence="4" id="KW-1185">Reference proteome</keyword>
<dbReference type="InterPro" id="IPR006016">
    <property type="entry name" value="UspA"/>
</dbReference>
<evidence type="ECO:0000313" key="3">
    <source>
        <dbReference type="EMBL" id="MBK1697175.1"/>
    </source>
</evidence>
<dbReference type="SUPFAM" id="SSF52402">
    <property type="entry name" value="Adenine nucleotide alpha hydrolases-like"/>
    <property type="match status" value="2"/>
</dbReference>
<evidence type="ECO:0000313" key="4">
    <source>
        <dbReference type="Proteomes" id="UP000778970"/>
    </source>
</evidence>
<comment type="similarity">
    <text evidence="1">Belongs to the universal stress protein A family.</text>
</comment>
<dbReference type="Pfam" id="PF00582">
    <property type="entry name" value="Usp"/>
    <property type="match status" value="2"/>
</dbReference>
<dbReference type="RefSeq" id="WP_027288211.1">
    <property type="nucleotide sequence ID" value="NZ_NRRE01000022.1"/>
</dbReference>
<feature type="domain" description="UspA" evidence="2">
    <location>
        <begin position="164"/>
        <end position="283"/>
    </location>
</feature>
<dbReference type="PRINTS" id="PR01438">
    <property type="entry name" value="UNVRSLSTRESS"/>
</dbReference>
<dbReference type="PANTHER" id="PTHR46268">
    <property type="entry name" value="STRESS RESPONSE PROTEIN NHAX"/>
    <property type="match status" value="1"/>
</dbReference>
<proteinExistence type="inferred from homology"/>
<sequence length="283" mass="30481">MTHKLTALVDGSTYSKSVCDHAAWIARRAELDVELMHVLGRREAGGGSDLSGSIALGARSTLLNELSELDEQRAKLALQRGRAILDDAKALLEDAGIAVKAHLRHGDLVEAIAQKETEAEMVLIGKRGEAADFATEHLGSNLDRVMRAVGKPLFVASRAFQAINRVLIAFDGSPSATRAVEYVARSPLYAGLELKVVTFGPTTDAAEKSLANAQATLSAAGRDAKTEIRPGQPDEALGRLIEEERFDHLVMGSSGHTRFRAFFVGSTTIEMLRVCRVPILLVK</sequence>
<reference evidence="3" key="1">
    <citation type="submission" date="2017-08" db="EMBL/GenBank/DDBJ databases">
        <authorList>
            <person name="Imhoff J.F."/>
            <person name="Rahn T."/>
            <person name="Kuenzel S."/>
            <person name="Neulinger S.C."/>
        </authorList>
    </citation>
    <scope>NUCLEOTIDE SEQUENCE</scope>
    <source>
        <strain evidence="3">DSM 9154</strain>
    </source>
</reference>
<dbReference type="InterPro" id="IPR006015">
    <property type="entry name" value="Universal_stress_UspA"/>
</dbReference>
<gene>
    <name evidence="3" type="ORF">CKO21_07930</name>
</gene>
<name>A0A934QIH0_9PROT</name>
<dbReference type="Proteomes" id="UP000778970">
    <property type="component" value="Unassembled WGS sequence"/>
</dbReference>
<evidence type="ECO:0000256" key="1">
    <source>
        <dbReference type="ARBA" id="ARBA00008791"/>
    </source>
</evidence>
<organism evidence="3 4">
    <name type="scientific">Rhodovibrio salinarum</name>
    <dbReference type="NCBI Taxonomy" id="1087"/>
    <lineage>
        <taxon>Bacteria</taxon>
        <taxon>Pseudomonadati</taxon>
        <taxon>Pseudomonadota</taxon>
        <taxon>Alphaproteobacteria</taxon>
        <taxon>Rhodospirillales</taxon>
        <taxon>Rhodovibrionaceae</taxon>
        <taxon>Rhodovibrio</taxon>
    </lineage>
</organism>
<dbReference type="PANTHER" id="PTHR46268:SF15">
    <property type="entry name" value="UNIVERSAL STRESS PROTEIN HP_0031"/>
    <property type="match status" value="1"/>
</dbReference>
<dbReference type="AlphaFoldDB" id="A0A934QIH0"/>